<evidence type="ECO:0000313" key="1">
    <source>
        <dbReference type="EMBL" id="MBB5724692.1"/>
    </source>
</evidence>
<name>A0ABR6N4F3_9SPHN</name>
<sequence>MKKIKGSQKGKGNKQPAAFEPALCLIEPVIARDAGEALMTVARRLGDAGVLTVEGARILETQGRRIKQSPKPSEWSLLIDPDERVKFEWTQDKNGHHIQPWLCANLVVNQSLAGRPPFSALDIAIQFDDLNDEPVARWHVDLANEKDDAFQPGPLFHLQFGGHQQGFRDRDHPLKAPRWCHPPMEAALLCEVIAANFFEERWLVLREDPAWCEAIAHFQRLCYPSYLNKLAQALLKPRATLLNEVWAGDWVKSARLASDQASAARAS</sequence>
<comment type="caution">
    <text evidence="1">The sequence shown here is derived from an EMBL/GenBank/DDBJ whole genome shotgun (WGS) entry which is preliminary data.</text>
</comment>
<evidence type="ECO:0000313" key="2">
    <source>
        <dbReference type="Proteomes" id="UP000560131"/>
    </source>
</evidence>
<organism evidence="1 2">
    <name type="scientific">Sphingomonas endophytica</name>
    <dbReference type="NCBI Taxonomy" id="869719"/>
    <lineage>
        <taxon>Bacteria</taxon>
        <taxon>Pseudomonadati</taxon>
        <taxon>Pseudomonadota</taxon>
        <taxon>Alphaproteobacteria</taxon>
        <taxon>Sphingomonadales</taxon>
        <taxon>Sphingomonadaceae</taxon>
        <taxon>Sphingomonas</taxon>
    </lineage>
</organism>
<accession>A0ABR6N4F3</accession>
<gene>
    <name evidence="1" type="ORF">FHS97_000600</name>
</gene>
<protein>
    <submittedName>
        <fullName evidence="1">Uncharacterized protein</fullName>
    </submittedName>
</protein>
<keyword evidence="2" id="KW-1185">Reference proteome</keyword>
<dbReference type="Proteomes" id="UP000560131">
    <property type="component" value="Unassembled WGS sequence"/>
</dbReference>
<dbReference type="RefSeq" id="WP_184033125.1">
    <property type="nucleotide sequence ID" value="NZ_BAABAR010000007.1"/>
</dbReference>
<dbReference type="EMBL" id="JACIJN010000002">
    <property type="protein sequence ID" value="MBB5724692.1"/>
    <property type="molecule type" value="Genomic_DNA"/>
</dbReference>
<reference evidence="1 2" key="1">
    <citation type="submission" date="2020-08" db="EMBL/GenBank/DDBJ databases">
        <title>Genomic Encyclopedia of Type Strains, Phase IV (KMG-IV): sequencing the most valuable type-strain genomes for metagenomic binning, comparative biology and taxonomic classification.</title>
        <authorList>
            <person name="Goeker M."/>
        </authorList>
    </citation>
    <scope>NUCLEOTIDE SEQUENCE [LARGE SCALE GENOMIC DNA]</scope>
    <source>
        <strain evidence="1 2">DSM 101535</strain>
    </source>
</reference>
<proteinExistence type="predicted"/>